<dbReference type="RefSeq" id="WP_149955944.1">
    <property type="nucleotide sequence ID" value="NZ_BKDJ01000003.1"/>
</dbReference>
<keyword evidence="3" id="KW-1185">Reference proteome</keyword>
<evidence type="ECO:0000313" key="3">
    <source>
        <dbReference type="Proteomes" id="UP000325307"/>
    </source>
</evidence>
<dbReference type="EMBL" id="BKDJ01000003">
    <property type="protein sequence ID" value="GER22293.1"/>
    <property type="molecule type" value="Genomic_DNA"/>
</dbReference>
<dbReference type="OrthoDB" id="5081128at2"/>
<comment type="caution">
    <text evidence="2">The sequence shown here is derived from an EMBL/GenBank/DDBJ whole genome shotgun (WGS) entry which is preliminary data.</text>
</comment>
<evidence type="ECO:0000259" key="1">
    <source>
        <dbReference type="Pfam" id="PF13577"/>
    </source>
</evidence>
<evidence type="ECO:0000313" key="2">
    <source>
        <dbReference type="EMBL" id="GER22293.1"/>
    </source>
</evidence>
<protein>
    <recommendedName>
        <fullName evidence="1">SnoaL-like domain-containing protein</fullName>
    </recommendedName>
</protein>
<reference evidence="2 3" key="1">
    <citation type="submission" date="2019-09" db="EMBL/GenBank/DDBJ databases">
        <title>Arthrobacter zafarii sp. nov., a moderately thermotolerant and halotolerant actinobacterium isolated from Cholistan desert soil of Pakistan.</title>
        <authorList>
            <person name="Amin A."/>
            <person name="Ahmed I."/>
            <person name="Khalid N."/>
            <person name="Schumann P."/>
            <person name="Busse H.J."/>
            <person name="Khan I.U."/>
            <person name="Li S."/>
            <person name="Li W.J."/>
        </authorList>
    </citation>
    <scope>NUCLEOTIDE SEQUENCE [LARGE SCALE GENOMIC DNA]</scope>
    <source>
        <strain evidence="2 3">NCCP-1664</strain>
    </source>
</reference>
<dbReference type="InterPro" id="IPR037401">
    <property type="entry name" value="SnoaL-like"/>
</dbReference>
<dbReference type="Gene3D" id="3.10.450.50">
    <property type="match status" value="1"/>
</dbReference>
<dbReference type="Proteomes" id="UP000325307">
    <property type="component" value="Unassembled WGS sequence"/>
</dbReference>
<dbReference type="Pfam" id="PF13577">
    <property type="entry name" value="SnoaL_4"/>
    <property type="match status" value="1"/>
</dbReference>
<dbReference type="AlphaFoldDB" id="A0A5A7NMW7"/>
<dbReference type="CDD" id="cd00531">
    <property type="entry name" value="NTF2_like"/>
    <property type="match status" value="1"/>
</dbReference>
<organism evidence="2 3">
    <name type="scientific">Zafaria cholistanensis</name>
    <dbReference type="NCBI Taxonomy" id="1682741"/>
    <lineage>
        <taxon>Bacteria</taxon>
        <taxon>Bacillati</taxon>
        <taxon>Actinomycetota</taxon>
        <taxon>Actinomycetes</taxon>
        <taxon>Micrococcales</taxon>
        <taxon>Micrococcaceae</taxon>
        <taxon>Zafaria</taxon>
    </lineage>
</organism>
<name>A0A5A7NMW7_9MICC</name>
<gene>
    <name evidence="2" type="ORF">NCCP1664_07900</name>
</gene>
<proteinExistence type="predicted"/>
<dbReference type="SUPFAM" id="SSF54427">
    <property type="entry name" value="NTF2-like"/>
    <property type="match status" value="1"/>
</dbReference>
<feature type="domain" description="SnoaL-like" evidence="1">
    <location>
        <begin position="15"/>
        <end position="128"/>
    </location>
</feature>
<dbReference type="InterPro" id="IPR032710">
    <property type="entry name" value="NTF2-like_dom_sf"/>
</dbReference>
<sequence length="157" mass="17495">MTETTANMLQHFRAHQLLTTYTRMVDAKDVEGLATIAHPDIVLVRSADRAPRAGREAFLDLYRDFARSDVQESQHMATNLSVTELDDGSLAVAARFLAITTHPDGARATWGRYNDEIAQHKGKWVFTAKRIQVVRTALVDGDMLAPLNASSFDPMPR</sequence>
<accession>A0A5A7NMW7</accession>